<accession>R7QQC4</accession>
<dbReference type="Gramene" id="CDF39953">
    <property type="protein sequence ID" value="CDF39953"/>
    <property type="gene ID" value="CHC_T00006910001"/>
</dbReference>
<dbReference type="KEGG" id="ccp:CHC_T00006910001"/>
<protein>
    <submittedName>
        <fullName evidence="1">Uncharacterized protein</fullName>
    </submittedName>
</protein>
<dbReference type="Proteomes" id="UP000012073">
    <property type="component" value="Unassembled WGS sequence"/>
</dbReference>
<organism evidence="1 2">
    <name type="scientific">Chondrus crispus</name>
    <name type="common">Carrageen Irish moss</name>
    <name type="synonym">Polymorpha crispa</name>
    <dbReference type="NCBI Taxonomy" id="2769"/>
    <lineage>
        <taxon>Eukaryota</taxon>
        <taxon>Rhodophyta</taxon>
        <taxon>Florideophyceae</taxon>
        <taxon>Rhodymeniophycidae</taxon>
        <taxon>Gigartinales</taxon>
        <taxon>Gigartinaceae</taxon>
        <taxon>Chondrus</taxon>
    </lineage>
</organism>
<evidence type="ECO:0000313" key="2">
    <source>
        <dbReference type="Proteomes" id="UP000012073"/>
    </source>
</evidence>
<gene>
    <name evidence="1" type="ORF">CHC_T00006910001</name>
</gene>
<sequence length="131" mass="14317">MNAPPSSTTPLPFEFLRLLPLSATQFPNGQNLYTMSPVPQTSSSYMTLSSERHPSSHSCCWAADASTEPSHTVRVSHHLHVLPTRCPPQTVSRNLAGFQPMTRRHSNEKESAEPVLTTTGLHVGKELSAPT</sequence>
<dbReference type="AlphaFoldDB" id="R7QQC4"/>
<evidence type="ECO:0000313" key="1">
    <source>
        <dbReference type="EMBL" id="CDF39953.1"/>
    </source>
</evidence>
<dbReference type="RefSeq" id="XP_005710247.1">
    <property type="nucleotide sequence ID" value="XM_005710190.1"/>
</dbReference>
<proteinExistence type="predicted"/>
<dbReference type="GeneID" id="17317980"/>
<name>R7QQC4_CHOCR</name>
<dbReference type="EMBL" id="HG002094">
    <property type="protein sequence ID" value="CDF39953.1"/>
    <property type="molecule type" value="Genomic_DNA"/>
</dbReference>
<reference evidence="2" key="1">
    <citation type="journal article" date="2013" name="Proc. Natl. Acad. Sci. U.S.A.">
        <title>Genome structure and metabolic features in the red seaweed Chondrus crispus shed light on evolution of the Archaeplastida.</title>
        <authorList>
            <person name="Collen J."/>
            <person name="Porcel B."/>
            <person name="Carre W."/>
            <person name="Ball S.G."/>
            <person name="Chaparro C."/>
            <person name="Tonon T."/>
            <person name="Barbeyron T."/>
            <person name="Michel G."/>
            <person name="Noel B."/>
            <person name="Valentin K."/>
            <person name="Elias M."/>
            <person name="Artiguenave F."/>
            <person name="Arun A."/>
            <person name="Aury J.M."/>
            <person name="Barbosa-Neto J.F."/>
            <person name="Bothwell J.H."/>
            <person name="Bouget F.Y."/>
            <person name="Brillet L."/>
            <person name="Cabello-Hurtado F."/>
            <person name="Capella-Gutierrez S."/>
            <person name="Charrier B."/>
            <person name="Cladiere L."/>
            <person name="Cock J.M."/>
            <person name="Coelho S.M."/>
            <person name="Colleoni C."/>
            <person name="Czjzek M."/>
            <person name="Da Silva C."/>
            <person name="Delage L."/>
            <person name="Denoeud F."/>
            <person name="Deschamps P."/>
            <person name="Dittami S.M."/>
            <person name="Gabaldon T."/>
            <person name="Gachon C.M."/>
            <person name="Groisillier A."/>
            <person name="Herve C."/>
            <person name="Jabbari K."/>
            <person name="Katinka M."/>
            <person name="Kloareg B."/>
            <person name="Kowalczyk N."/>
            <person name="Labadie K."/>
            <person name="Leblanc C."/>
            <person name="Lopez P.J."/>
            <person name="McLachlan D.H."/>
            <person name="Meslet-Cladiere L."/>
            <person name="Moustafa A."/>
            <person name="Nehr Z."/>
            <person name="Nyvall Collen P."/>
            <person name="Panaud O."/>
            <person name="Partensky F."/>
            <person name="Poulain J."/>
            <person name="Rensing S.A."/>
            <person name="Rousvoal S."/>
            <person name="Samson G."/>
            <person name="Symeonidi A."/>
            <person name="Weissenbach J."/>
            <person name="Zambounis A."/>
            <person name="Wincker P."/>
            <person name="Boyen C."/>
        </authorList>
    </citation>
    <scope>NUCLEOTIDE SEQUENCE [LARGE SCALE GENOMIC DNA]</scope>
    <source>
        <strain evidence="2">cv. Stackhouse</strain>
    </source>
</reference>
<keyword evidence="2" id="KW-1185">Reference proteome</keyword>